<gene>
    <name evidence="2" type="ORF">AVDCRST_MAG19-4957</name>
</gene>
<reference evidence="2" key="1">
    <citation type="submission" date="2020-02" db="EMBL/GenBank/DDBJ databases">
        <authorList>
            <person name="Meier V. D."/>
        </authorList>
    </citation>
    <scope>NUCLEOTIDE SEQUENCE</scope>
    <source>
        <strain evidence="2">AVDCRST_MAG19</strain>
    </source>
</reference>
<feature type="compositionally biased region" description="Basic residues" evidence="1">
    <location>
        <begin position="147"/>
        <end position="163"/>
    </location>
</feature>
<proteinExistence type="predicted"/>
<feature type="non-terminal residue" evidence="2">
    <location>
        <position position="205"/>
    </location>
</feature>
<dbReference type="AlphaFoldDB" id="A0A6J4VW68"/>
<sequence length="205" mass="23660">GGGGNRRARGSCRLPLRRGAMGGSARPLARQGRPPPPRQRRHRRHQRAPRPRLARLGRRLSARFRQRLRAGRRRPPRRPGRLVGRRRRGRRRDRPLLVAHDRLHGRQGDGHRRRSGGRHVPVGAARLPADAPGRGVDALRLPGLGGRQHRRQRHRRAPRRARSGRVERPPCHRRHDGDHRRQAHRQHPPHPVRHRAPVRRAGGRL</sequence>
<feature type="compositionally biased region" description="Basic and acidic residues" evidence="1">
    <location>
        <begin position="99"/>
        <end position="110"/>
    </location>
</feature>
<dbReference type="GO" id="GO:0016746">
    <property type="term" value="F:acyltransferase activity"/>
    <property type="evidence" value="ECO:0007669"/>
    <property type="project" value="UniProtKB-KW"/>
</dbReference>
<feature type="compositionally biased region" description="Basic and acidic residues" evidence="1">
    <location>
        <begin position="164"/>
        <end position="180"/>
    </location>
</feature>
<feature type="compositionally biased region" description="Basic residues" evidence="1">
    <location>
        <begin position="181"/>
        <end position="205"/>
    </location>
</feature>
<feature type="compositionally biased region" description="Basic residues" evidence="1">
    <location>
        <begin position="38"/>
        <end position="93"/>
    </location>
</feature>
<dbReference type="EC" id="2.3.1.n3" evidence="2"/>
<evidence type="ECO:0000313" key="2">
    <source>
        <dbReference type="EMBL" id="CAA9586809.1"/>
    </source>
</evidence>
<dbReference type="EMBL" id="CADCWL010000262">
    <property type="protein sequence ID" value="CAA9586809.1"/>
    <property type="molecule type" value="Genomic_DNA"/>
</dbReference>
<organism evidence="2">
    <name type="scientific">uncultured Thermomicrobiales bacterium</name>
    <dbReference type="NCBI Taxonomy" id="1645740"/>
    <lineage>
        <taxon>Bacteria</taxon>
        <taxon>Pseudomonadati</taxon>
        <taxon>Thermomicrobiota</taxon>
        <taxon>Thermomicrobia</taxon>
        <taxon>Thermomicrobiales</taxon>
        <taxon>environmental samples</taxon>
    </lineage>
</organism>
<protein>
    <submittedName>
        <fullName evidence="2">Acyl-phosphate:glycerol-3-phosphate O-acyltransferase PlsY (EC)</fullName>
        <ecNumber evidence="2">2.3.1.n3</ecNumber>
    </submittedName>
</protein>
<keyword evidence="2" id="KW-0808">Transferase</keyword>
<feature type="compositionally biased region" description="Basic residues" evidence="1">
    <location>
        <begin position="1"/>
        <end position="10"/>
    </location>
</feature>
<keyword evidence="2" id="KW-0012">Acyltransferase</keyword>
<evidence type="ECO:0000256" key="1">
    <source>
        <dbReference type="SAM" id="MobiDB-lite"/>
    </source>
</evidence>
<feature type="region of interest" description="Disordered" evidence="1">
    <location>
        <begin position="1"/>
        <end position="205"/>
    </location>
</feature>
<feature type="non-terminal residue" evidence="2">
    <location>
        <position position="1"/>
    </location>
</feature>
<accession>A0A6J4VW68</accession>
<name>A0A6J4VW68_9BACT</name>